<feature type="transmembrane region" description="Helical" evidence="8">
    <location>
        <begin position="6"/>
        <end position="22"/>
    </location>
</feature>
<dbReference type="NCBIfam" id="TIGR04178">
    <property type="entry name" value="exo_archaeo"/>
    <property type="match status" value="1"/>
</dbReference>
<evidence type="ECO:0000313" key="10">
    <source>
        <dbReference type="Proteomes" id="UP000501802"/>
    </source>
</evidence>
<accession>A0A6G9AVY5</accession>
<evidence type="ECO:0000256" key="3">
    <source>
        <dbReference type="ARBA" id="ARBA00022670"/>
    </source>
</evidence>
<proteinExistence type="predicted"/>
<keyword evidence="3" id="KW-0645">Protease</keyword>
<evidence type="ECO:0000313" key="9">
    <source>
        <dbReference type="EMBL" id="QIP16455.1"/>
    </source>
</evidence>
<sequence length="367" mass="40919">MLLLDLTTLLTIALLLFVGWPGQNRSGHWIGRIIALLLLSPGLRYFSTLFTFPIRLQLSSWAGSLLQGAGLDVQTQGNVLVYNGIEMAVDPACMGLQMTGVSLLVALFLLIWHENQHHKRVPVGWVMAYGLITFGLTIICNLFRIIFLVLFAAMPGTWAHEALGLLCVAVYAWLPSWGLAQSLVHKFGVQEKWVQEKRATIVQAKLLIIRAAWGIGLVATGLAIRAYAAEAPNSAENLCRSEIYTRYGIRYDANFTGKTLSNGFVQLTKPGVLIYLKPQPDWFSADHSPVTCWRGNGYELRQVRETMLDGHPAYIGELHRQNKVLHTAWWFSNGRTTTISQLTMRRQILQGETGFVLVNVTVSGDKI</sequence>
<feature type="transmembrane region" description="Helical" evidence="8">
    <location>
        <begin position="124"/>
        <end position="151"/>
    </location>
</feature>
<feature type="transmembrane region" description="Helical" evidence="8">
    <location>
        <begin position="34"/>
        <end position="54"/>
    </location>
</feature>
<evidence type="ECO:0000256" key="1">
    <source>
        <dbReference type="ARBA" id="ARBA00004651"/>
    </source>
</evidence>
<keyword evidence="7 8" id="KW-0472">Membrane</keyword>
<dbReference type="InterPro" id="IPR019127">
    <property type="entry name" value="Exosortase"/>
</dbReference>
<feature type="transmembrane region" description="Helical" evidence="8">
    <location>
        <begin position="163"/>
        <end position="185"/>
    </location>
</feature>
<evidence type="ECO:0000256" key="4">
    <source>
        <dbReference type="ARBA" id="ARBA00022692"/>
    </source>
</evidence>
<comment type="subcellular location">
    <subcellularLocation>
        <location evidence="1">Cell membrane</location>
        <topology evidence="1">Multi-pass membrane protein</topology>
    </subcellularLocation>
</comment>
<keyword evidence="2" id="KW-1003">Cell membrane</keyword>
<keyword evidence="5 9" id="KW-0378">Hydrolase</keyword>
<dbReference type="EMBL" id="CP050063">
    <property type="protein sequence ID" value="QIP16455.1"/>
    <property type="molecule type" value="Genomic_DNA"/>
</dbReference>
<dbReference type="InterPro" id="IPR031006">
    <property type="entry name" value="Exosort_XrtN"/>
</dbReference>
<dbReference type="GO" id="GO:0006508">
    <property type="term" value="P:proteolysis"/>
    <property type="evidence" value="ECO:0007669"/>
    <property type="project" value="UniProtKB-KW"/>
</dbReference>
<name>A0A6G9AVY5_9BACT</name>
<protein>
    <submittedName>
        <fullName evidence="9">Exosortase N</fullName>
        <ecNumber evidence="9">3.4.22.-</ecNumber>
    </submittedName>
</protein>
<organism evidence="9 10">
    <name type="scientific">Spirosoma aureum</name>
    <dbReference type="NCBI Taxonomy" id="2692134"/>
    <lineage>
        <taxon>Bacteria</taxon>
        <taxon>Pseudomonadati</taxon>
        <taxon>Bacteroidota</taxon>
        <taxon>Cytophagia</taxon>
        <taxon>Cytophagales</taxon>
        <taxon>Cytophagaceae</taxon>
        <taxon>Spirosoma</taxon>
    </lineage>
</organism>
<reference evidence="9 10" key="1">
    <citation type="submission" date="2020-03" db="EMBL/GenBank/DDBJ databases">
        <authorList>
            <person name="Kim M.K."/>
        </authorList>
    </citation>
    <scope>NUCLEOTIDE SEQUENCE [LARGE SCALE GENOMIC DNA]</scope>
    <source>
        <strain evidence="9 10">BT328</strain>
    </source>
</reference>
<evidence type="ECO:0000256" key="2">
    <source>
        <dbReference type="ARBA" id="ARBA00022475"/>
    </source>
</evidence>
<evidence type="ECO:0000256" key="8">
    <source>
        <dbReference type="SAM" id="Phobius"/>
    </source>
</evidence>
<dbReference type="NCBIfam" id="TIGR04476">
    <property type="entry name" value="exosort_XrtN"/>
    <property type="match status" value="1"/>
</dbReference>
<evidence type="ECO:0000256" key="6">
    <source>
        <dbReference type="ARBA" id="ARBA00022989"/>
    </source>
</evidence>
<dbReference type="Pfam" id="PF09721">
    <property type="entry name" value="Exosortase_EpsH"/>
    <property type="match status" value="1"/>
</dbReference>
<feature type="transmembrane region" description="Helical" evidence="8">
    <location>
        <begin position="94"/>
        <end position="112"/>
    </location>
</feature>
<dbReference type="Proteomes" id="UP000501802">
    <property type="component" value="Chromosome"/>
</dbReference>
<dbReference type="KEGG" id="spib:G8759_29325"/>
<dbReference type="GO" id="GO:0008233">
    <property type="term" value="F:peptidase activity"/>
    <property type="evidence" value="ECO:0007669"/>
    <property type="project" value="UniProtKB-KW"/>
</dbReference>
<dbReference type="InterPro" id="IPR026392">
    <property type="entry name" value="Exo/Archaeosortase_dom"/>
</dbReference>
<dbReference type="RefSeq" id="WP_167216371.1">
    <property type="nucleotide sequence ID" value="NZ_CP050063.1"/>
</dbReference>
<dbReference type="EC" id="3.4.22.-" evidence="9"/>
<keyword evidence="10" id="KW-1185">Reference proteome</keyword>
<feature type="transmembrane region" description="Helical" evidence="8">
    <location>
        <begin position="206"/>
        <end position="228"/>
    </location>
</feature>
<keyword evidence="6 8" id="KW-1133">Transmembrane helix</keyword>
<dbReference type="GO" id="GO:0005886">
    <property type="term" value="C:plasma membrane"/>
    <property type="evidence" value="ECO:0007669"/>
    <property type="project" value="UniProtKB-SubCell"/>
</dbReference>
<evidence type="ECO:0000256" key="5">
    <source>
        <dbReference type="ARBA" id="ARBA00022801"/>
    </source>
</evidence>
<evidence type="ECO:0000256" key="7">
    <source>
        <dbReference type="ARBA" id="ARBA00023136"/>
    </source>
</evidence>
<keyword evidence="4 8" id="KW-0812">Transmembrane</keyword>
<dbReference type="AlphaFoldDB" id="A0A6G9AVY5"/>
<gene>
    <name evidence="9" type="primary">xrtN</name>
    <name evidence="9" type="ORF">G8759_29325</name>
</gene>